<evidence type="ECO:0000256" key="4">
    <source>
        <dbReference type="ARBA" id="ARBA00022933"/>
    </source>
</evidence>
<evidence type="ECO:0000256" key="3">
    <source>
        <dbReference type="ARBA" id="ARBA00022729"/>
    </source>
</evidence>
<keyword evidence="4" id="KW-0712">Selenocysteine</keyword>
<accession>A0A9Q1HUP8</accession>
<evidence type="ECO:0000256" key="5">
    <source>
        <dbReference type="ARBA" id="ARBA00023180"/>
    </source>
</evidence>
<comment type="caution">
    <text evidence="8">The sequence shown here is derived from an EMBL/GenBank/DDBJ whole genome shotgun (WGS) entry which is preliminary data.</text>
</comment>
<dbReference type="PANTHER" id="PTHR10105">
    <property type="entry name" value="SELENOPROTEIN P"/>
    <property type="match status" value="1"/>
</dbReference>
<keyword evidence="3" id="KW-0732">Signal</keyword>
<keyword evidence="5" id="KW-0325">Glycoprotein</keyword>
<evidence type="ECO:0000256" key="2">
    <source>
        <dbReference type="ARBA" id="ARBA00022525"/>
    </source>
</evidence>
<dbReference type="Proteomes" id="UP001152803">
    <property type="component" value="Unassembled WGS sequence"/>
</dbReference>
<feature type="region of interest" description="Disordered" evidence="6">
    <location>
        <begin position="1"/>
        <end position="20"/>
    </location>
</feature>
<dbReference type="GO" id="GO:0008430">
    <property type="term" value="F:selenium binding"/>
    <property type="evidence" value="ECO:0007669"/>
    <property type="project" value="InterPro"/>
</dbReference>
<evidence type="ECO:0000259" key="7">
    <source>
        <dbReference type="Pfam" id="PF04592"/>
    </source>
</evidence>
<organism evidence="8 9">
    <name type="scientific">Conger conger</name>
    <name type="common">Conger eel</name>
    <name type="synonym">Muraena conger</name>
    <dbReference type="NCBI Taxonomy" id="82655"/>
    <lineage>
        <taxon>Eukaryota</taxon>
        <taxon>Metazoa</taxon>
        <taxon>Chordata</taxon>
        <taxon>Craniata</taxon>
        <taxon>Vertebrata</taxon>
        <taxon>Euteleostomi</taxon>
        <taxon>Actinopterygii</taxon>
        <taxon>Neopterygii</taxon>
        <taxon>Teleostei</taxon>
        <taxon>Anguilliformes</taxon>
        <taxon>Congridae</taxon>
        <taxon>Conger</taxon>
    </lineage>
</organism>
<dbReference type="EMBL" id="JAFJMO010000011">
    <property type="protein sequence ID" value="KAJ8262856.1"/>
    <property type="molecule type" value="Genomic_DNA"/>
</dbReference>
<dbReference type="GO" id="GO:0005576">
    <property type="term" value="C:extracellular region"/>
    <property type="evidence" value="ECO:0007669"/>
    <property type="project" value="UniProtKB-SubCell"/>
</dbReference>
<keyword evidence="9" id="KW-1185">Reference proteome</keyword>
<feature type="compositionally biased region" description="Basic and acidic residues" evidence="6">
    <location>
        <begin position="187"/>
        <end position="199"/>
    </location>
</feature>
<proteinExistence type="predicted"/>
<dbReference type="AlphaFoldDB" id="A0A9Q1HUP8"/>
<feature type="region of interest" description="Disordered" evidence="6">
    <location>
        <begin position="180"/>
        <end position="397"/>
    </location>
</feature>
<feature type="region of interest" description="Disordered" evidence="6">
    <location>
        <begin position="34"/>
        <end position="64"/>
    </location>
</feature>
<feature type="compositionally biased region" description="Basic and acidic residues" evidence="6">
    <location>
        <begin position="353"/>
        <end position="373"/>
    </location>
</feature>
<evidence type="ECO:0000256" key="1">
    <source>
        <dbReference type="ARBA" id="ARBA00004613"/>
    </source>
</evidence>
<evidence type="ECO:0000313" key="8">
    <source>
        <dbReference type="EMBL" id="KAJ8262856.1"/>
    </source>
</evidence>
<sequence>MFFDERQSWTQSKRTDRGRESACIDCGRSLQTLSHVGGARPSSGPMPAARGRGGGGGRGASKMGGLRQKLEKQGLTNITYMVVNHQGSESQQRHPVLSKKVSKDIALYQQLPGQVDVWQTLSGDKDDFLIYDRCGRLTYHIALPYSLLSMPYVEEAIKDTYCKNVCGSCEYESSEQQPVCNQTAAEEPVKPEVEVEGAHSHGQGHGHGHHHGHGHGHGQAGHQAATERRGHGAGGQQQHAHGQHQHAHGQEHAHVAHIHQQGEAEAPSSLDRPVKAGERCGTAESGRASSWAPPAPPADADTDGSCSAARGPTRPPASDAVRGPSRPPDSDRATWATPRSGRPDSDVCPSLPDSRRPSDPDPRAPRPEGDRGSKVGQSRCTDSPPRAPPTGQSPSTH</sequence>
<dbReference type="Pfam" id="PF04592">
    <property type="entry name" value="SelP_N"/>
    <property type="match status" value="1"/>
</dbReference>
<keyword evidence="2" id="KW-0964">Secreted</keyword>
<evidence type="ECO:0000256" key="6">
    <source>
        <dbReference type="SAM" id="MobiDB-lite"/>
    </source>
</evidence>
<name>A0A9Q1HUP8_CONCO</name>
<dbReference type="GO" id="GO:0001887">
    <property type="term" value="P:selenium compound metabolic process"/>
    <property type="evidence" value="ECO:0007669"/>
    <property type="project" value="TreeGrafter"/>
</dbReference>
<dbReference type="OrthoDB" id="6134775at2759"/>
<comment type="subcellular location">
    <subcellularLocation>
        <location evidence="1">Secreted</location>
    </subcellularLocation>
</comment>
<feature type="domain" description="Selenoprotein P N-terminal" evidence="7">
    <location>
        <begin position="60"/>
        <end position="248"/>
    </location>
</feature>
<evidence type="ECO:0000313" key="9">
    <source>
        <dbReference type="Proteomes" id="UP001152803"/>
    </source>
</evidence>
<feature type="compositionally biased region" description="Basic residues" evidence="6">
    <location>
        <begin position="202"/>
        <end position="216"/>
    </location>
</feature>
<dbReference type="InterPro" id="IPR007671">
    <property type="entry name" value="Selenoprotein-P_N"/>
</dbReference>
<reference evidence="8" key="1">
    <citation type="journal article" date="2023" name="Science">
        <title>Genome structures resolve the early diversification of teleost fishes.</title>
        <authorList>
            <person name="Parey E."/>
            <person name="Louis A."/>
            <person name="Montfort J."/>
            <person name="Bouchez O."/>
            <person name="Roques C."/>
            <person name="Iampietro C."/>
            <person name="Lluch J."/>
            <person name="Castinel A."/>
            <person name="Donnadieu C."/>
            <person name="Desvignes T."/>
            <person name="Floi Bucao C."/>
            <person name="Jouanno E."/>
            <person name="Wen M."/>
            <person name="Mejri S."/>
            <person name="Dirks R."/>
            <person name="Jansen H."/>
            <person name="Henkel C."/>
            <person name="Chen W.J."/>
            <person name="Zahm M."/>
            <person name="Cabau C."/>
            <person name="Klopp C."/>
            <person name="Thompson A.W."/>
            <person name="Robinson-Rechavi M."/>
            <person name="Braasch I."/>
            <person name="Lecointre G."/>
            <person name="Bobe J."/>
            <person name="Postlethwait J.H."/>
            <person name="Berthelot C."/>
            <person name="Roest Crollius H."/>
            <person name="Guiguen Y."/>
        </authorList>
    </citation>
    <scope>NUCLEOTIDE SEQUENCE</scope>
    <source>
        <strain evidence="8">Concon-B</strain>
    </source>
</reference>
<gene>
    <name evidence="8" type="ORF">COCON_G00153130</name>
</gene>
<protein>
    <recommendedName>
        <fullName evidence="7">Selenoprotein P N-terminal domain-containing protein</fullName>
    </recommendedName>
</protein>
<dbReference type="PANTHER" id="PTHR10105:SF3">
    <property type="entry name" value="SELENOPROTEIN P"/>
    <property type="match status" value="1"/>
</dbReference>
<dbReference type="InterPro" id="IPR037941">
    <property type="entry name" value="SeP"/>
</dbReference>